<keyword evidence="9" id="KW-1185">Reference proteome</keyword>
<dbReference type="InterPro" id="IPR013249">
    <property type="entry name" value="RNA_pol_sigma70_r4_t2"/>
</dbReference>
<name>A0ABY7TLF6_9SPHN</name>
<dbReference type="NCBIfam" id="TIGR02937">
    <property type="entry name" value="sigma70-ECF"/>
    <property type="match status" value="1"/>
</dbReference>
<keyword evidence="2" id="KW-0805">Transcription regulation</keyword>
<keyword evidence="3" id="KW-0731">Sigma factor</keyword>
<feature type="domain" description="RNA polymerase sigma-70 region 2" evidence="6">
    <location>
        <begin position="16"/>
        <end position="78"/>
    </location>
</feature>
<feature type="domain" description="RNA polymerase sigma factor 70 region 4 type 2" evidence="7">
    <location>
        <begin position="109"/>
        <end position="159"/>
    </location>
</feature>
<dbReference type="InterPro" id="IPR013324">
    <property type="entry name" value="RNA_pol_sigma_r3/r4-like"/>
</dbReference>
<evidence type="ECO:0000259" key="6">
    <source>
        <dbReference type="Pfam" id="PF04542"/>
    </source>
</evidence>
<dbReference type="SUPFAM" id="SSF88946">
    <property type="entry name" value="Sigma2 domain of RNA polymerase sigma factors"/>
    <property type="match status" value="1"/>
</dbReference>
<dbReference type="SUPFAM" id="SSF88659">
    <property type="entry name" value="Sigma3 and sigma4 domains of RNA polymerase sigma factors"/>
    <property type="match status" value="1"/>
</dbReference>
<evidence type="ECO:0000256" key="5">
    <source>
        <dbReference type="SAM" id="MobiDB-lite"/>
    </source>
</evidence>
<evidence type="ECO:0000313" key="8">
    <source>
        <dbReference type="EMBL" id="WCT73806.1"/>
    </source>
</evidence>
<keyword evidence="4" id="KW-0804">Transcription</keyword>
<evidence type="ECO:0000256" key="3">
    <source>
        <dbReference type="ARBA" id="ARBA00023082"/>
    </source>
</evidence>
<dbReference type="InterPro" id="IPR007627">
    <property type="entry name" value="RNA_pol_sigma70_r2"/>
</dbReference>
<feature type="region of interest" description="Disordered" evidence="5">
    <location>
        <begin position="172"/>
        <end position="197"/>
    </location>
</feature>
<dbReference type="Gene3D" id="1.10.1740.10">
    <property type="match status" value="1"/>
</dbReference>
<dbReference type="InterPro" id="IPR014284">
    <property type="entry name" value="RNA_pol_sigma-70_dom"/>
</dbReference>
<dbReference type="InterPro" id="IPR039425">
    <property type="entry name" value="RNA_pol_sigma-70-like"/>
</dbReference>
<dbReference type="RefSeq" id="WP_273688328.1">
    <property type="nucleotide sequence ID" value="NZ_CP117411.1"/>
</dbReference>
<dbReference type="Pfam" id="PF08281">
    <property type="entry name" value="Sigma70_r4_2"/>
    <property type="match status" value="1"/>
</dbReference>
<evidence type="ECO:0000256" key="4">
    <source>
        <dbReference type="ARBA" id="ARBA00023163"/>
    </source>
</evidence>
<dbReference type="InterPro" id="IPR036388">
    <property type="entry name" value="WH-like_DNA-bd_sf"/>
</dbReference>
<dbReference type="PANTHER" id="PTHR43133">
    <property type="entry name" value="RNA POLYMERASE ECF-TYPE SIGMA FACTO"/>
    <property type="match status" value="1"/>
</dbReference>
<evidence type="ECO:0000256" key="1">
    <source>
        <dbReference type="ARBA" id="ARBA00010641"/>
    </source>
</evidence>
<dbReference type="Proteomes" id="UP001220395">
    <property type="component" value="Chromosome"/>
</dbReference>
<protein>
    <submittedName>
        <fullName evidence="8">Sigma-70 family RNA polymerase sigma factor</fullName>
    </submittedName>
</protein>
<accession>A0ABY7TLF6</accession>
<dbReference type="Gene3D" id="1.10.10.10">
    <property type="entry name" value="Winged helix-like DNA-binding domain superfamily/Winged helix DNA-binding domain"/>
    <property type="match status" value="1"/>
</dbReference>
<evidence type="ECO:0000259" key="7">
    <source>
        <dbReference type="Pfam" id="PF08281"/>
    </source>
</evidence>
<comment type="similarity">
    <text evidence="1">Belongs to the sigma-70 factor family. ECF subfamily.</text>
</comment>
<gene>
    <name evidence="8" type="ORF">PQ455_00820</name>
</gene>
<evidence type="ECO:0000313" key="9">
    <source>
        <dbReference type="Proteomes" id="UP001220395"/>
    </source>
</evidence>
<feature type="compositionally biased region" description="Low complexity" evidence="5">
    <location>
        <begin position="187"/>
        <end position="197"/>
    </location>
</feature>
<dbReference type="CDD" id="cd06171">
    <property type="entry name" value="Sigma70_r4"/>
    <property type="match status" value="1"/>
</dbReference>
<reference evidence="8 9" key="1">
    <citation type="submission" date="2023-02" db="EMBL/GenBank/DDBJ databases">
        <title>Genome sequence of Sphingomonas naphthae.</title>
        <authorList>
            <person name="Kim S."/>
            <person name="Heo J."/>
            <person name="Kwon S.-W."/>
        </authorList>
    </citation>
    <scope>NUCLEOTIDE SEQUENCE [LARGE SCALE GENOMIC DNA]</scope>
    <source>
        <strain evidence="8 9">KACC 18716</strain>
    </source>
</reference>
<feature type="compositionally biased region" description="Basic and acidic residues" evidence="5">
    <location>
        <begin position="177"/>
        <end position="186"/>
    </location>
</feature>
<dbReference type="PANTHER" id="PTHR43133:SF63">
    <property type="entry name" value="RNA POLYMERASE SIGMA FACTOR FECI-RELATED"/>
    <property type="match status" value="1"/>
</dbReference>
<sequence>MDNVRAKLDWFKAIILPHQPALRARLRRLCPTTGDLEDLVSEVLTRAYANPNWHGVDHGRAYLFTVARNLVIDMTRRDKIVSFDTVVELDLLQSDHDMDAQLCARDELRRMQAIVDTLPGQCRRAFIARRVQEKSMGEIADEMGLSVSTVEKHLGKAVRLIMQALADQEDQGFVGGRKADEGRDGAAGRPAPGRARQ</sequence>
<proteinExistence type="inferred from homology"/>
<evidence type="ECO:0000256" key="2">
    <source>
        <dbReference type="ARBA" id="ARBA00023015"/>
    </source>
</evidence>
<dbReference type="EMBL" id="CP117411">
    <property type="protein sequence ID" value="WCT73806.1"/>
    <property type="molecule type" value="Genomic_DNA"/>
</dbReference>
<dbReference type="InterPro" id="IPR013325">
    <property type="entry name" value="RNA_pol_sigma_r2"/>
</dbReference>
<organism evidence="8 9">
    <name type="scientific">Sphingomonas naphthae</name>
    <dbReference type="NCBI Taxonomy" id="1813468"/>
    <lineage>
        <taxon>Bacteria</taxon>
        <taxon>Pseudomonadati</taxon>
        <taxon>Pseudomonadota</taxon>
        <taxon>Alphaproteobacteria</taxon>
        <taxon>Sphingomonadales</taxon>
        <taxon>Sphingomonadaceae</taxon>
        <taxon>Sphingomonas</taxon>
    </lineage>
</organism>
<dbReference type="Pfam" id="PF04542">
    <property type="entry name" value="Sigma70_r2"/>
    <property type="match status" value="1"/>
</dbReference>